<evidence type="ECO:0000313" key="3">
    <source>
        <dbReference type="Proteomes" id="UP000279422"/>
    </source>
</evidence>
<dbReference type="Gene3D" id="3.60.15.10">
    <property type="entry name" value="Ribonuclease Z/Hydroxyacylglutathione hydrolase-like"/>
    <property type="match status" value="2"/>
</dbReference>
<evidence type="ECO:0000259" key="1">
    <source>
        <dbReference type="SMART" id="SM00849"/>
    </source>
</evidence>
<dbReference type="InterPro" id="IPR011108">
    <property type="entry name" value="RMMBL"/>
</dbReference>
<reference evidence="2 3" key="1">
    <citation type="submission" date="2018-06" db="EMBL/GenBank/DDBJ databases">
        <title>Extensive metabolic versatility and redundancy in microbially diverse, dynamic hydrothermal sediments.</title>
        <authorList>
            <person name="Dombrowski N."/>
            <person name="Teske A."/>
            <person name="Baker B.J."/>
        </authorList>
    </citation>
    <scope>NUCLEOTIDE SEQUENCE [LARGE SCALE GENOMIC DNA]</scope>
    <source>
        <strain evidence="2">B47_G16</strain>
    </source>
</reference>
<comment type="caution">
    <text evidence="2">The sequence shown here is derived from an EMBL/GenBank/DDBJ whole genome shotgun (WGS) entry which is preliminary data.</text>
</comment>
<evidence type="ECO:0000313" key="2">
    <source>
        <dbReference type="EMBL" id="RLE10765.1"/>
    </source>
</evidence>
<dbReference type="SUPFAM" id="SSF56281">
    <property type="entry name" value="Metallo-hydrolase/oxidoreductase"/>
    <property type="match status" value="1"/>
</dbReference>
<dbReference type="SMART" id="SM00849">
    <property type="entry name" value="Lactamase_B"/>
    <property type="match status" value="1"/>
</dbReference>
<dbReference type="Pfam" id="PF07521">
    <property type="entry name" value="RMMBL"/>
    <property type="match status" value="1"/>
</dbReference>
<protein>
    <submittedName>
        <fullName evidence="2">RNase J family beta-CASP ribonuclease</fullName>
    </submittedName>
</protein>
<organism evidence="2 3">
    <name type="scientific">Aerophobetes bacterium</name>
    <dbReference type="NCBI Taxonomy" id="2030807"/>
    <lineage>
        <taxon>Bacteria</taxon>
        <taxon>Candidatus Aerophobota</taxon>
    </lineage>
</organism>
<dbReference type="EMBL" id="QMPZ01000002">
    <property type="protein sequence ID" value="RLE10765.1"/>
    <property type="molecule type" value="Genomic_DNA"/>
</dbReference>
<proteinExistence type="predicted"/>
<dbReference type="Pfam" id="PF12706">
    <property type="entry name" value="Lactamase_B_2"/>
    <property type="match status" value="1"/>
</dbReference>
<dbReference type="InterPro" id="IPR036866">
    <property type="entry name" value="RibonucZ/Hydroxyglut_hydro"/>
</dbReference>
<feature type="domain" description="Metallo-beta-lactamase" evidence="1">
    <location>
        <begin position="14"/>
        <end position="239"/>
    </location>
</feature>
<dbReference type="InterPro" id="IPR001279">
    <property type="entry name" value="Metallo-B-lactamas"/>
</dbReference>
<sequence length="483" mass="56336">MTALTFYGGVEEIGGNKILLQTKNSKIFFDFGMSFKRAGLYFSEFLQPRKLNGIGDFLEFGLIPDLSGLYRTDYLKHMGRKEEERKYDAVFLTHAHADHISYVHHLREDIPIYSSEATEKIMQALEDTGSSGFTDFIHLKVNFKLEERKKGEGLKRMRGYKVKRDFRIIKQEIKIDDIKVTALPVDHSLPGALGYIIETPDGPIVYTGDLRFHGYQRELTERFIEKASRIKPKVLIIEGTRIGEKGALSEEKLGERVYEVVKRTKGLVVVNFPMRDLDRMKSFLKVAQRTGRRLVINTKQAYLLKLLSGVNCDCPSLEDVGIYIQRKTWGLIGRDDFPEDIIRQDYSRYPWELEFIDHSSALTYRDIRNNPEHFIFRCDFFELKELIDIRPPRQSCYVRSVTEPFDEEMEIEKKKADNWLKHFGLYPYEQIHCSGHASGEELVKIARELHPQILIPVHTEHPHLFKKFYKNTRIVKEGETVFI</sequence>
<name>A0A497E656_UNCAE</name>
<dbReference type="CDD" id="cd07732">
    <property type="entry name" value="metallo-hydrolase-like_MBL-fold"/>
    <property type="match status" value="1"/>
</dbReference>
<accession>A0A497E656</accession>
<gene>
    <name evidence="2" type="ORF">DRJ00_00295</name>
</gene>
<dbReference type="PANTHER" id="PTHR43694">
    <property type="entry name" value="RIBONUCLEASE J"/>
    <property type="match status" value="1"/>
</dbReference>
<dbReference type="PANTHER" id="PTHR43694:SF1">
    <property type="entry name" value="RIBONUCLEASE J"/>
    <property type="match status" value="1"/>
</dbReference>
<dbReference type="Proteomes" id="UP000279422">
    <property type="component" value="Unassembled WGS sequence"/>
</dbReference>
<dbReference type="AlphaFoldDB" id="A0A497E656"/>